<evidence type="ECO:0000313" key="1">
    <source>
        <dbReference type="EMBL" id="CAK5077250.1"/>
    </source>
</evidence>
<evidence type="ECO:0000313" key="2">
    <source>
        <dbReference type="Proteomes" id="UP001497535"/>
    </source>
</evidence>
<reference evidence="1" key="1">
    <citation type="submission" date="2023-11" db="EMBL/GenBank/DDBJ databases">
        <authorList>
            <person name="Poullet M."/>
        </authorList>
    </citation>
    <scope>NUCLEOTIDE SEQUENCE</scope>
    <source>
        <strain evidence="1">E1834</strain>
    </source>
</reference>
<protein>
    <submittedName>
        <fullName evidence="1">Uncharacterized protein</fullName>
    </submittedName>
</protein>
<comment type="caution">
    <text evidence="1">The sequence shown here is derived from an EMBL/GenBank/DDBJ whole genome shotgun (WGS) entry which is preliminary data.</text>
</comment>
<dbReference type="EMBL" id="CAVMJV010000031">
    <property type="protein sequence ID" value="CAK5077250.1"/>
    <property type="molecule type" value="Genomic_DNA"/>
</dbReference>
<sequence>MFVPQQKQFFPENSPAIVVQKRRPTSSSSSSPIALRANPKGVTQQCICERLSCLVVCRRCGHDLIGRVLRQEKFKKFFQKIFIFFSPCSIHPRRIALMDLRECPNCRSVQLSEVA</sequence>
<name>A0ACB0ZE38_MELEN</name>
<keyword evidence="2" id="KW-1185">Reference proteome</keyword>
<dbReference type="Proteomes" id="UP001497535">
    <property type="component" value="Unassembled WGS sequence"/>
</dbReference>
<accession>A0ACB0ZE38</accession>
<organism evidence="1 2">
    <name type="scientific">Meloidogyne enterolobii</name>
    <name type="common">Root-knot nematode worm</name>
    <name type="synonym">Meloidogyne mayaguensis</name>
    <dbReference type="NCBI Taxonomy" id="390850"/>
    <lineage>
        <taxon>Eukaryota</taxon>
        <taxon>Metazoa</taxon>
        <taxon>Ecdysozoa</taxon>
        <taxon>Nematoda</taxon>
        <taxon>Chromadorea</taxon>
        <taxon>Rhabditida</taxon>
        <taxon>Tylenchina</taxon>
        <taxon>Tylenchomorpha</taxon>
        <taxon>Tylenchoidea</taxon>
        <taxon>Meloidogynidae</taxon>
        <taxon>Meloidogyninae</taxon>
        <taxon>Meloidogyne</taxon>
    </lineage>
</organism>
<gene>
    <name evidence="1" type="ORF">MENTE1834_LOCUS24157</name>
</gene>
<proteinExistence type="predicted"/>